<reference evidence="2" key="1">
    <citation type="submission" date="2018-02" db="EMBL/GenBank/DDBJ databases">
        <title>Rhizophora mucronata_Transcriptome.</title>
        <authorList>
            <person name="Meera S.P."/>
            <person name="Sreeshan A."/>
            <person name="Augustine A."/>
        </authorList>
    </citation>
    <scope>NUCLEOTIDE SEQUENCE</scope>
    <source>
        <tissue evidence="2">Leaf</tissue>
    </source>
</reference>
<dbReference type="AlphaFoldDB" id="A0A2P2JVD1"/>
<name>A0A2P2JVD1_RHIMU</name>
<feature type="transmembrane region" description="Helical" evidence="1">
    <location>
        <begin position="53"/>
        <end position="72"/>
    </location>
</feature>
<keyword evidence="1" id="KW-0812">Transmembrane</keyword>
<keyword evidence="1" id="KW-1133">Transmembrane helix</keyword>
<dbReference type="EMBL" id="GGEC01016919">
    <property type="protein sequence ID" value="MBW97402.1"/>
    <property type="molecule type" value="Transcribed_RNA"/>
</dbReference>
<dbReference type="GO" id="GO:0005840">
    <property type="term" value="C:ribosome"/>
    <property type="evidence" value="ECO:0007669"/>
    <property type="project" value="UniProtKB-KW"/>
</dbReference>
<sequence>MTYVDLHRRVVLCSDEPVCGRAANQTHTKEKRITNLSFHNQTKQPTEKQRRKVVPFSGYVKIHVLTLFILHLG</sequence>
<proteinExistence type="predicted"/>
<evidence type="ECO:0000313" key="2">
    <source>
        <dbReference type="EMBL" id="MBW97400.1"/>
    </source>
</evidence>
<keyword evidence="2" id="KW-0689">Ribosomal protein</keyword>
<dbReference type="EMBL" id="GGEC01016917">
    <property type="protein sequence ID" value="MBW97400.1"/>
    <property type="molecule type" value="Transcribed_RNA"/>
</dbReference>
<evidence type="ECO:0000256" key="1">
    <source>
        <dbReference type="SAM" id="Phobius"/>
    </source>
</evidence>
<protein>
    <submittedName>
        <fullName evidence="2">40S ribosomal protein S21</fullName>
    </submittedName>
</protein>
<keyword evidence="1" id="KW-0472">Membrane</keyword>
<accession>A0A2P2JVD1</accession>
<keyword evidence="2" id="KW-0687">Ribonucleoprotein</keyword>
<organism evidence="2">
    <name type="scientific">Rhizophora mucronata</name>
    <name type="common">Asiatic mangrove</name>
    <dbReference type="NCBI Taxonomy" id="61149"/>
    <lineage>
        <taxon>Eukaryota</taxon>
        <taxon>Viridiplantae</taxon>
        <taxon>Streptophyta</taxon>
        <taxon>Embryophyta</taxon>
        <taxon>Tracheophyta</taxon>
        <taxon>Spermatophyta</taxon>
        <taxon>Magnoliopsida</taxon>
        <taxon>eudicotyledons</taxon>
        <taxon>Gunneridae</taxon>
        <taxon>Pentapetalae</taxon>
        <taxon>rosids</taxon>
        <taxon>fabids</taxon>
        <taxon>Malpighiales</taxon>
        <taxon>Rhizophoraceae</taxon>
        <taxon>Rhizophora</taxon>
    </lineage>
</organism>